<evidence type="ECO:0000313" key="2">
    <source>
        <dbReference type="EMBL" id="CAJ1963313.1"/>
    </source>
</evidence>
<name>A0AAD2PX00_9STRA</name>
<reference evidence="2" key="1">
    <citation type="submission" date="2023-08" db="EMBL/GenBank/DDBJ databases">
        <authorList>
            <person name="Audoor S."/>
            <person name="Bilcke G."/>
        </authorList>
    </citation>
    <scope>NUCLEOTIDE SEQUENCE</scope>
</reference>
<feature type="compositionally biased region" description="Low complexity" evidence="1">
    <location>
        <begin position="322"/>
        <end position="341"/>
    </location>
</feature>
<dbReference type="Proteomes" id="UP001295423">
    <property type="component" value="Unassembled WGS sequence"/>
</dbReference>
<keyword evidence="3" id="KW-1185">Reference proteome</keyword>
<feature type="compositionally biased region" description="Low complexity" evidence="1">
    <location>
        <begin position="124"/>
        <end position="154"/>
    </location>
</feature>
<feature type="compositionally biased region" description="Low complexity" evidence="1">
    <location>
        <begin position="244"/>
        <end position="261"/>
    </location>
</feature>
<feature type="compositionally biased region" description="Polar residues" evidence="1">
    <location>
        <begin position="188"/>
        <end position="209"/>
    </location>
</feature>
<feature type="region of interest" description="Disordered" evidence="1">
    <location>
        <begin position="170"/>
        <end position="209"/>
    </location>
</feature>
<feature type="region of interest" description="Disordered" evidence="1">
    <location>
        <begin position="223"/>
        <end position="261"/>
    </location>
</feature>
<feature type="region of interest" description="Disordered" evidence="1">
    <location>
        <begin position="303"/>
        <end position="414"/>
    </location>
</feature>
<protein>
    <submittedName>
        <fullName evidence="2">Uncharacterized protein</fullName>
    </submittedName>
</protein>
<feature type="compositionally biased region" description="Basic residues" evidence="1">
    <location>
        <begin position="7"/>
        <end position="20"/>
    </location>
</feature>
<evidence type="ECO:0000256" key="1">
    <source>
        <dbReference type="SAM" id="MobiDB-lite"/>
    </source>
</evidence>
<dbReference type="EMBL" id="CAKOGP040002136">
    <property type="protein sequence ID" value="CAJ1963313.1"/>
    <property type="molecule type" value="Genomic_DNA"/>
</dbReference>
<sequence>MSSGNSPRRKKSSSSSRRHTSSYDDDPLTKQHQSGDPCGNGGGLIHQIGKLVEYLDNSCTSTVEGIRFPSDSTTILGDMDTVDLEQYELNTVTDTVGETTIGTNDIEPAYSYATGDDASTAGFSTSTRTSYTTATKSRSPSKTTTTTTTSPVKKGPVASFHMVGRMHAKVPQTNTSSSSPLKEKGTFDDSSIVTAPTDSFTSSKANDSSTALMGNLQHTTIEEEKDEVASADERKVAEAEALRQHQQQQQQQAARQAAIQKGRQQEAARQVAIQKAVQEASSPEDAAILQGLDLCRRIRQTHHQSSTPIQYEGQRSYEQERPQQQQQQQQQQFRGSSSSSSLDNQIVAANVPKTKMYGDRFSPVNAVTQHNKSSPTKSSAALPPPPAVPKHRSRSARVSQKLKGILPKGSKASF</sequence>
<feature type="compositionally biased region" description="Low complexity" evidence="1">
    <location>
        <begin position="372"/>
        <end position="381"/>
    </location>
</feature>
<feature type="region of interest" description="Disordered" evidence="1">
    <location>
        <begin position="1"/>
        <end position="41"/>
    </location>
</feature>
<accession>A0AAD2PX00</accession>
<feature type="region of interest" description="Disordered" evidence="1">
    <location>
        <begin position="116"/>
        <end position="156"/>
    </location>
</feature>
<comment type="caution">
    <text evidence="2">The sequence shown here is derived from an EMBL/GenBank/DDBJ whole genome shotgun (WGS) entry which is preliminary data.</text>
</comment>
<dbReference type="AlphaFoldDB" id="A0AAD2PX00"/>
<feature type="compositionally biased region" description="Polar residues" evidence="1">
    <location>
        <begin position="171"/>
        <end position="180"/>
    </location>
</feature>
<organism evidence="2 3">
    <name type="scientific">Cylindrotheca closterium</name>
    <dbReference type="NCBI Taxonomy" id="2856"/>
    <lineage>
        <taxon>Eukaryota</taxon>
        <taxon>Sar</taxon>
        <taxon>Stramenopiles</taxon>
        <taxon>Ochrophyta</taxon>
        <taxon>Bacillariophyta</taxon>
        <taxon>Bacillariophyceae</taxon>
        <taxon>Bacillariophycidae</taxon>
        <taxon>Bacillariales</taxon>
        <taxon>Bacillariaceae</taxon>
        <taxon>Cylindrotheca</taxon>
    </lineage>
</organism>
<proteinExistence type="predicted"/>
<evidence type="ECO:0000313" key="3">
    <source>
        <dbReference type="Proteomes" id="UP001295423"/>
    </source>
</evidence>
<gene>
    <name evidence="2" type="ORF">CYCCA115_LOCUS20106</name>
</gene>
<feature type="compositionally biased region" description="Basic and acidic residues" evidence="1">
    <location>
        <begin position="227"/>
        <end position="243"/>
    </location>
</feature>